<protein>
    <submittedName>
        <fullName evidence="1">Uncharacterized protein</fullName>
    </submittedName>
</protein>
<evidence type="ECO:0000313" key="1">
    <source>
        <dbReference type="EMBL" id="MPM72508.1"/>
    </source>
</evidence>
<dbReference type="AlphaFoldDB" id="A0A645C565"/>
<gene>
    <name evidence="1" type="ORF">SDC9_119484</name>
</gene>
<reference evidence="1" key="1">
    <citation type="submission" date="2019-08" db="EMBL/GenBank/DDBJ databases">
        <authorList>
            <person name="Kucharzyk K."/>
            <person name="Murdoch R.W."/>
            <person name="Higgins S."/>
            <person name="Loffler F."/>
        </authorList>
    </citation>
    <scope>NUCLEOTIDE SEQUENCE</scope>
</reference>
<comment type="caution">
    <text evidence="1">The sequence shown here is derived from an EMBL/GenBank/DDBJ whole genome shotgun (WGS) entry which is preliminary data.</text>
</comment>
<organism evidence="1">
    <name type="scientific">bioreactor metagenome</name>
    <dbReference type="NCBI Taxonomy" id="1076179"/>
    <lineage>
        <taxon>unclassified sequences</taxon>
        <taxon>metagenomes</taxon>
        <taxon>ecological metagenomes</taxon>
    </lineage>
</organism>
<accession>A0A645C565</accession>
<dbReference type="EMBL" id="VSSQ01024785">
    <property type="protein sequence ID" value="MPM72508.1"/>
    <property type="molecule type" value="Genomic_DNA"/>
</dbReference>
<name>A0A645C565_9ZZZZ</name>
<sequence>MGTIPLLIPSTGINIKLCNLKYTPNTAVAVEVNTSKILFIPNVIIDPIDAIIIDGIPTE</sequence>
<proteinExistence type="predicted"/>